<gene>
    <name evidence="2" type="ORF">V1286_006087</name>
</gene>
<protein>
    <submittedName>
        <fullName evidence="2">Pimeloyl-ACP methyl ester carboxylesterase</fullName>
    </submittedName>
</protein>
<comment type="caution">
    <text evidence="2">The sequence shown here is derived from an EMBL/GenBank/DDBJ whole genome shotgun (WGS) entry which is preliminary data.</text>
</comment>
<dbReference type="InterPro" id="IPR000073">
    <property type="entry name" value="AB_hydrolase_1"/>
</dbReference>
<feature type="domain" description="AB hydrolase-1" evidence="1">
    <location>
        <begin position="4"/>
        <end position="219"/>
    </location>
</feature>
<evidence type="ECO:0000313" key="2">
    <source>
        <dbReference type="EMBL" id="MEH2558558.1"/>
    </source>
</evidence>
<dbReference type="InterPro" id="IPR052897">
    <property type="entry name" value="Sec-Metab_Biosynth_Hydrolase"/>
</dbReference>
<name>A0ABU8BJ43_9BRAD</name>
<keyword evidence="3" id="KW-1185">Reference proteome</keyword>
<dbReference type="PANTHER" id="PTHR37017">
    <property type="entry name" value="AB HYDROLASE-1 DOMAIN-CONTAINING PROTEIN-RELATED"/>
    <property type="match status" value="1"/>
</dbReference>
<dbReference type="Proteomes" id="UP001364224">
    <property type="component" value="Unassembled WGS sequence"/>
</dbReference>
<dbReference type="InterPro" id="IPR029058">
    <property type="entry name" value="AB_hydrolase_fold"/>
</dbReference>
<dbReference type="PANTHER" id="PTHR37017:SF11">
    <property type="entry name" value="ESTERASE_LIPASE_THIOESTERASE DOMAIN-CONTAINING PROTEIN"/>
    <property type="match status" value="1"/>
</dbReference>
<dbReference type="RefSeq" id="WP_334485682.1">
    <property type="nucleotide sequence ID" value="NZ_JAZHRV010000001.1"/>
</dbReference>
<dbReference type="SUPFAM" id="SSF53474">
    <property type="entry name" value="alpha/beta-Hydrolases"/>
    <property type="match status" value="1"/>
</dbReference>
<accession>A0ABU8BJ43</accession>
<reference evidence="2 3" key="1">
    <citation type="submission" date="2024-02" db="EMBL/GenBank/DDBJ databases">
        <title>Adaptive strategies in a cosmopolitan and abundant soil bacterium.</title>
        <authorList>
            <person name="Carini P."/>
        </authorList>
    </citation>
    <scope>NUCLEOTIDE SEQUENCE [LARGE SCALE GENOMIC DNA]</scope>
    <source>
        <strain evidence="2 3">AZCC 1608</strain>
    </source>
</reference>
<dbReference type="Gene3D" id="3.40.50.1820">
    <property type="entry name" value="alpha/beta hydrolase"/>
    <property type="match status" value="1"/>
</dbReference>
<evidence type="ECO:0000313" key="3">
    <source>
        <dbReference type="Proteomes" id="UP001364224"/>
    </source>
</evidence>
<proteinExistence type="predicted"/>
<evidence type="ECO:0000259" key="1">
    <source>
        <dbReference type="Pfam" id="PF12697"/>
    </source>
</evidence>
<sequence>MTTFVLIPGAGGAAWYWHRVLPLLKQAGHEALAVDLPGDDAHAGLHAYADLVVASIGKRNDVTLVAQSMGAFTAALVCTRARTPIRMLAFVNAMIPLPGETAGEWWDHTGWLEARKAAAKRSGYSVEFDLATYFLHDVPKDVAKEGAAHERQESEIAFSEPANFQAWPDVPIHVVVGKDDRFFPRDFQARVAHQRLGKTIDEIPGGHLVALSHPRELAELLLAYVAQ</sequence>
<dbReference type="EMBL" id="JAZHRV010000001">
    <property type="protein sequence ID" value="MEH2558558.1"/>
    <property type="molecule type" value="Genomic_DNA"/>
</dbReference>
<dbReference type="Pfam" id="PF12697">
    <property type="entry name" value="Abhydrolase_6"/>
    <property type="match status" value="1"/>
</dbReference>
<organism evidence="2 3">
    <name type="scientific">Bradyrhizobium algeriense</name>
    <dbReference type="NCBI Taxonomy" id="634784"/>
    <lineage>
        <taxon>Bacteria</taxon>
        <taxon>Pseudomonadati</taxon>
        <taxon>Pseudomonadota</taxon>
        <taxon>Alphaproteobacteria</taxon>
        <taxon>Hyphomicrobiales</taxon>
        <taxon>Nitrobacteraceae</taxon>
        <taxon>Bradyrhizobium</taxon>
    </lineage>
</organism>